<evidence type="ECO:0000313" key="1">
    <source>
        <dbReference type="EMBL" id="KJV65300.1"/>
    </source>
</evidence>
<protein>
    <submittedName>
        <fullName evidence="1">Uncharacterized protein</fullName>
    </submittedName>
</protein>
<name>A0A0F3NB80_ANAPH</name>
<evidence type="ECO:0000313" key="2">
    <source>
        <dbReference type="Proteomes" id="UP000033754"/>
    </source>
</evidence>
<accession>A0A0F3NB80</accession>
<dbReference type="Proteomes" id="UP000033754">
    <property type="component" value="Unassembled WGS sequence"/>
</dbReference>
<proteinExistence type="predicted"/>
<comment type="caution">
    <text evidence="1">The sequence shown here is derived from an EMBL/GenBank/DDBJ whole genome shotgun (WGS) entry which is preliminary data.</text>
</comment>
<gene>
    <name evidence="1" type="ORF">EPHNCH_0969</name>
</gene>
<dbReference type="AlphaFoldDB" id="A0A0F3NB80"/>
<sequence length="48" mass="5555">MVLHFGRLYALCAGLSRDRIFMSMRMEGSYALFLILGFVKLKGLYDCF</sequence>
<dbReference type="PATRIC" id="fig|1359161.3.peg.1085"/>
<dbReference type="EMBL" id="LANT01000006">
    <property type="protein sequence ID" value="KJV65300.1"/>
    <property type="molecule type" value="Genomic_DNA"/>
</dbReference>
<reference evidence="1 2" key="1">
    <citation type="submission" date="2015-01" db="EMBL/GenBank/DDBJ databases">
        <title>Genome Sequencing of Rickettsiales.</title>
        <authorList>
            <person name="Daugherty S.C."/>
            <person name="Su Q."/>
            <person name="Abolude K."/>
            <person name="Beier-Sexton M."/>
            <person name="Carlyon J.A."/>
            <person name="Carter R."/>
            <person name="Day N.P."/>
            <person name="Dumler S.J."/>
            <person name="Dyachenko V."/>
            <person name="Godinez A."/>
            <person name="Kurtti T.J."/>
            <person name="Lichay M."/>
            <person name="Mullins K.E."/>
            <person name="Ott S."/>
            <person name="Pappas-Brown V."/>
            <person name="Paris D.H."/>
            <person name="Patel P."/>
            <person name="Richards A.L."/>
            <person name="Sadzewicz L."/>
            <person name="Sears K."/>
            <person name="Seidman D."/>
            <person name="Sengamalay N."/>
            <person name="Stenos J."/>
            <person name="Tallon L.J."/>
            <person name="Vincent G."/>
            <person name="Fraser C.M."/>
            <person name="Munderloh U."/>
            <person name="Dunning-Hotopp J.C."/>
        </authorList>
    </citation>
    <scope>NUCLEOTIDE SEQUENCE [LARGE SCALE GENOMIC DNA]</scope>
    <source>
        <strain evidence="1 2">NCH-1</strain>
    </source>
</reference>
<organism evidence="1 2">
    <name type="scientific">Anaplasma phagocytophilum str. NCH-1</name>
    <dbReference type="NCBI Taxonomy" id="1359161"/>
    <lineage>
        <taxon>Bacteria</taxon>
        <taxon>Pseudomonadati</taxon>
        <taxon>Pseudomonadota</taxon>
        <taxon>Alphaproteobacteria</taxon>
        <taxon>Rickettsiales</taxon>
        <taxon>Anaplasmataceae</taxon>
        <taxon>Anaplasma</taxon>
        <taxon>phagocytophilum group</taxon>
    </lineage>
</organism>